<protein>
    <submittedName>
        <fullName evidence="1">ATP synthase complex subunit h</fullName>
    </submittedName>
</protein>
<reference evidence="1" key="1">
    <citation type="submission" date="2022-07" db="EMBL/GenBank/DDBJ databases">
        <title>The genome of Lyophyllum shimeji provides insight into the initial evolution of ectomycorrhizal fungal genome.</title>
        <authorList>
            <person name="Kobayashi Y."/>
            <person name="Shibata T."/>
            <person name="Hirakawa H."/>
            <person name="Shigenobu S."/>
            <person name="Nishiyama T."/>
            <person name="Yamada A."/>
            <person name="Hasebe M."/>
            <person name="Kawaguchi M."/>
        </authorList>
    </citation>
    <scope>NUCLEOTIDE SEQUENCE</scope>
    <source>
        <strain evidence="1">AT787</strain>
    </source>
</reference>
<name>A0A9P3PZV4_LYOSH</name>
<dbReference type="PANTHER" id="PTHR28207:SF1">
    <property type="entry name" value="ATP SYNTHASE SUBUNIT H, MITOCHONDRIAL"/>
    <property type="match status" value="1"/>
</dbReference>
<comment type="caution">
    <text evidence="1">The sequence shown here is derived from an EMBL/GenBank/DDBJ whole genome shotgun (WGS) entry which is preliminary data.</text>
</comment>
<keyword evidence="2" id="KW-1185">Reference proteome</keyword>
<dbReference type="Proteomes" id="UP001063166">
    <property type="component" value="Unassembled WGS sequence"/>
</dbReference>
<dbReference type="InterPro" id="IPR019711">
    <property type="entry name" value="ATP_synth_F0_suH"/>
</dbReference>
<dbReference type="GO" id="GO:0046933">
    <property type="term" value="F:proton-transporting ATP synthase activity, rotational mechanism"/>
    <property type="evidence" value="ECO:0007669"/>
    <property type="project" value="TreeGrafter"/>
</dbReference>
<accession>A0A9P3PZV4</accession>
<proteinExistence type="predicted"/>
<organism evidence="1 2">
    <name type="scientific">Lyophyllum shimeji</name>
    <name type="common">Hon-shimeji</name>
    <name type="synonym">Tricholoma shimeji</name>
    <dbReference type="NCBI Taxonomy" id="47721"/>
    <lineage>
        <taxon>Eukaryota</taxon>
        <taxon>Fungi</taxon>
        <taxon>Dikarya</taxon>
        <taxon>Basidiomycota</taxon>
        <taxon>Agaricomycotina</taxon>
        <taxon>Agaricomycetes</taxon>
        <taxon>Agaricomycetidae</taxon>
        <taxon>Agaricales</taxon>
        <taxon>Tricholomatineae</taxon>
        <taxon>Lyophyllaceae</taxon>
        <taxon>Lyophyllum</taxon>
    </lineage>
</organism>
<dbReference type="AlphaFoldDB" id="A0A9P3PZV4"/>
<gene>
    <name evidence="1" type="ORF">LshimejAT787_1702100</name>
</gene>
<dbReference type="PANTHER" id="PTHR28207">
    <property type="entry name" value="ATP SYNTHASE SUBUNIT H, MITOCHONDRIAL"/>
    <property type="match status" value="1"/>
</dbReference>
<dbReference type="OrthoDB" id="274752at2759"/>
<evidence type="ECO:0000313" key="1">
    <source>
        <dbReference type="EMBL" id="GLB44583.1"/>
    </source>
</evidence>
<dbReference type="EMBL" id="BRPK01000017">
    <property type="protein sequence ID" value="GLB44583.1"/>
    <property type="molecule type" value="Genomic_DNA"/>
</dbReference>
<evidence type="ECO:0000313" key="2">
    <source>
        <dbReference type="Proteomes" id="UP001063166"/>
    </source>
</evidence>
<dbReference type="Pfam" id="PF10775">
    <property type="entry name" value="ATP_sub_h"/>
    <property type="match status" value="1"/>
</dbReference>
<sequence>MSAFLRQATTVARTASVRAFSSTSVARRDIVQELYLRELKSYKPPAVPKDAHVGVVKQYTLPPAPQPPMVPTDLASELATYEAQEPTKVAAAAPAEEEASGAEEFLTFLEQDLPKEEAHH</sequence>